<feature type="binding site" evidence="1">
    <location>
        <position position="11"/>
    </location>
    <ligand>
        <name>Zn(2+)</name>
        <dbReference type="ChEBI" id="CHEBI:29105"/>
    </ligand>
</feature>
<evidence type="ECO:0000313" key="4">
    <source>
        <dbReference type="Proteomes" id="UP001350748"/>
    </source>
</evidence>
<dbReference type="EMBL" id="JAZHYN010000049">
    <property type="protein sequence ID" value="MEF3367611.1"/>
    <property type="molecule type" value="Genomic_DNA"/>
</dbReference>
<dbReference type="SUPFAM" id="SSF57716">
    <property type="entry name" value="Glucocorticoid receptor-like (DNA-binding domain)"/>
    <property type="match status" value="1"/>
</dbReference>
<keyword evidence="4" id="KW-1185">Reference proteome</keyword>
<feature type="binding site" evidence="1">
    <location>
        <position position="34"/>
    </location>
    <ligand>
        <name>Zn(2+)</name>
        <dbReference type="ChEBI" id="CHEBI:29105"/>
    </ligand>
</feature>
<reference evidence="3 4" key="1">
    <citation type="submission" date="2024-02" db="EMBL/GenBank/DDBJ databases">
        <authorList>
            <person name="Grouzdev D."/>
        </authorList>
    </citation>
    <scope>NUCLEOTIDE SEQUENCE [LARGE SCALE GENOMIC DNA]</scope>
    <source>
        <strain evidence="3 4">9N</strain>
    </source>
</reference>
<dbReference type="InterPro" id="IPR010603">
    <property type="entry name" value="Znf_CppX_C4"/>
</dbReference>
<evidence type="ECO:0000256" key="1">
    <source>
        <dbReference type="PROSITE-ProRule" id="PRU01250"/>
    </source>
</evidence>
<evidence type="ECO:0000259" key="2">
    <source>
        <dbReference type="PROSITE" id="PS51902"/>
    </source>
</evidence>
<dbReference type="Proteomes" id="UP001350748">
    <property type="component" value="Unassembled WGS sequence"/>
</dbReference>
<dbReference type="InterPro" id="IPR038366">
    <property type="entry name" value="Znf_CppX_C4_sf"/>
</dbReference>
<feature type="binding site" evidence="1">
    <location>
        <position position="14"/>
    </location>
    <ligand>
        <name>Zn(2+)</name>
        <dbReference type="ChEBI" id="CHEBI:29105"/>
    </ligand>
</feature>
<dbReference type="Gene3D" id="6.20.220.10">
    <property type="entry name" value="ClpX chaperone, C4-type zinc finger domain"/>
    <property type="match status" value="1"/>
</dbReference>
<proteinExistence type="inferred from homology"/>
<dbReference type="Pfam" id="PF06689">
    <property type="entry name" value="zf-C4_ClpX"/>
    <property type="match status" value="1"/>
</dbReference>
<comment type="similarity">
    <text evidence="1">Belongs to the ClpX chaperone family.</text>
</comment>
<name>A0ABU7XJQ3_9HYPH</name>
<comment type="caution">
    <text evidence="3">The sequence shown here is derived from an EMBL/GenBank/DDBJ whole genome shotgun (WGS) entry which is preliminary data.</text>
</comment>
<sequence length="114" mass="12318">MRVLPKRKLRCSFCKKSETEAARLIAGAAGGYICDDCVGVCNKILDATPSPFKSWDELSEAQLLSAIKASEASVGALHSLIHAQVAALRKRDVSWAEIGKALGVSRQAAWERFS</sequence>
<keyword evidence="1" id="KW-0479">Metal-binding</keyword>
<feature type="binding site" evidence="1">
    <location>
        <position position="37"/>
    </location>
    <ligand>
        <name>Zn(2+)</name>
        <dbReference type="ChEBI" id="CHEBI:29105"/>
    </ligand>
</feature>
<dbReference type="SMART" id="SM00994">
    <property type="entry name" value="zf-C4_ClpX"/>
    <property type="match status" value="1"/>
</dbReference>
<gene>
    <name evidence="3" type="ORF">V3H18_13810</name>
</gene>
<dbReference type="PROSITE" id="PS51902">
    <property type="entry name" value="CLPX_ZB"/>
    <property type="match status" value="1"/>
</dbReference>
<dbReference type="InterPro" id="IPR059188">
    <property type="entry name" value="Znf_CLPX-like"/>
</dbReference>
<protein>
    <submittedName>
        <fullName evidence="3">ClpX C4-type zinc finger protein</fullName>
    </submittedName>
</protein>
<organism evidence="3 4">
    <name type="scientific">Methylocystis borbori</name>
    <dbReference type="NCBI Taxonomy" id="3118750"/>
    <lineage>
        <taxon>Bacteria</taxon>
        <taxon>Pseudomonadati</taxon>
        <taxon>Pseudomonadota</taxon>
        <taxon>Alphaproteobacteria</taxon>
        <taxon>Hyphomicrobiales</taxon>
        <taxon>Methylocystaceae</taxon>
        <taxon>Methylocystis</taxon>
    </lineage>
</organism>
<keyword evidence="1" id="KW-0143">Chaperone</keyword>
<dbReference type="RefSeq" id="WP_332082656.1">
    <property type="nucleotide sequence ID" value="NZ_JAZHYN010000049.1"/>
</dbReference>
<accession>A0ABU7XJQ3</accession>
<keyword evidence="1" id="KW-0862">Zinc</keyword>
<evidence type="ECO:0000313" key="3">
    <source>
        <dbReference type="EMBL" id="MEF3367611.1"/>
    </source>
</evidence>
<feature type="domain" description="ClpX-type ZB" evidence="2">
    <location>
        <begin position="1"/>
        <end position="53"/>
    </location>
</feature>